<dbReference type="Gene3D" id="6.10.140.2220">
    <property type="match status" value="1"/>
</dbReference>
<dbReference type="CDD" id="cd20071">
    <property type="entry name" value="SET_SMYD"/>
    <property type="match status" value="1"/>
</dbReference>
<reference evidence="6 7" key="1">
    <citation type="journal article" date="2018" name="Nat. Ecol. Evol.">
        <title>Genomic signatures of mitonuclear coevolution across populations of Tigriopus californicus.</title>
        <authorList>
            <person name="Barreto F.S."/>
            <person name="Watson E.T."/>
            <person name="Lima T.G."/>
            <person name="Willett C.S."/>
            <person name="Edmands S."/>
            <person name="Li W."/>
            <person name="Burton R.S."/>
        </authorList>
    </citation>
    <scope>NUCLEOTIDE SEQUENCE [LARGE SCALE GENOMIC DNA]</scope>
    <source>
        <strain evidence="6 7">San Diego</strain>
    </source>
</reference>
<dbReference type="AlphaFoldDB" id="A0A553PDN0"/>
<dbReference type="PANTHER" id="PTHR12197:SF251">
    <property type="entry name" value="EG:BACR7C10.4 PROTEIN"/>
    <property type="match status" value="1"/>
</dbReference>
<dbReference type="OMA" id="CFFRIES"/>
<keyword evidence="3" id="KW-0862">Zinc</keyword>
<gene>
    <name evidence="6" type="ORF">TCAL_01292</name>
</gene>
<evidence type="ECO:0000256" key="1">
    <source>
        <dbReference type="ARBA" id="ARBA00022723"/>
    </source>
</evidence>
<keyword evidence="7" id="KW-1185">Reference proteome</keyword>
<dbReference type="SUPFAM" id="SSF82199">
    <property type="entry name" value="SET domain"/>
    <property type="match status" value="1"/>
</dbReference>
<evidence type="ECO:0000259" key="5">
    <source>
        <dbReference type="PROSITE" id="PS50865"/>
    </source>
</evidence>
<comment type="caution">
    <text evidence="6">The sequence shown here is derived from an EMBL/GenBank/DDBJ whole genome shotgun (WGS) entry which is preliminary data.</text>
</comment>
<proteinExistence type="predicted"/>
<dbReference type="Proteomes" id="UP000318571">
    <property type="component" value="Chromosome 2"/>
</dbReference>
<name>A0A553PDN0_TIGCA</name>
<dbReference type="PROSITE" id="PS50865">
    <property type="entry name" value="ZF_MYND_2"/>
    <property type="match status" value="1"/>
</dbReference>
<dbReference type="Gene3D" id="2.170.270.10">
    <property type="entry name" value="SET domain"/>
    <property type="match status" value="1"/>
</dbReference>
<dbReference type="STRING" id="6832.A0A553PDN0"/>
<feature type="non-terminal residue" evidence="6">
    <location>
        <position position="1"/>
    </location>
</feature>
<dbReference type="Pfam" id="PF01753">
    <property type="entry name" value="zf-MYND"/>
    <property type="match status" value="1"/>
</dbReference>
<evidence type="ECO:0000256" key="2">
    <source>
        <dbReference type="ARBA" id="ARBA00022771"/>
    </source>
</evidence>
<accession>A0A553PDN0</accession>
<evidence type="ECO:0000313" key="7">
    <source>
        <dbReference type="Proteomes" id="UP000318571"/>
    </source>
</evidence>
<dbReference type="InterPro" id="IPR050869">
    <property type="entry name" value="H3K4_H4K5_MeTrfase"/>
</dbReference>
<keyword evidence="1" id="KW-0479">Metal-binding</keyword>
<dbReference type="GO" id="GO:0008270">
    <property type="term" value="F:zinc ion binding"/>
    <property type="evidence" value="ECO:0007669"/>
    <property type="project" value="UniProtKB-KW"/>
</dbReference>
<dbReference type="InterPro" id="IPR011990">
    <property type="entry name" value="TPR-like_helical_dom_sf"/>
</dbReference>
<evidence type="ECO:0000313" key="6">
    <source>
        <dbReference type="EMBL" id="TRY75782.1"/>
    </source>
</evidence>
<dbReference type="GO" id="GO:0005634">
    <property type="term" value="C:nucleus"/>
    <property type="evidence" value="ECO:0007669"/>
    <property type="project" value="TreeGrafter"/>
</dbReference>
<dbReference type="Gene3D" id="1.25.40.10">
    <property type="entry name" value="Tetratricopeptide repeat domain"/>
    <property type="match status" value="1"/>
</dbReference>
<keyword evidence="2 4" id="KW-0863">Zinc-finger</keyword>
<dbReference type="SUPFAM" id="SSF144232">
    <property type="entry name" value="HIT/MYND zinc finger-like"/>
    <property type="match status" value="1"/>
</dbReference>
<feature type="domain" description="MYND-type" evidence="5">
    <location>
        <begin position="24"/>
        <end position="64"/>
    </location>
</feature>
<evidence type="ECO:0000256" key="3">
    <source>
        <dbReference type="ARBA" id="ARBA00022833"/>
    </source>
</evidence>
<dbReference type="InterPro" id="IPR002893">
    <property type="entry name" value="Znf_MYND"/>
</dbReference>
<protein>
    <recommendedName>
        <fullName evidence="5">MYND-type domain-containing protein</fullName>
    </recommendedName>
</protein>
<sequence length="373" mass="42736">AGEVILRSEPFCAILEGQAVQSHCSFCFFRIESDELLKCSACRVTRYCDEECKLQDVESHQDECSILAENPDICDSVRMVVKLILKLDRNKECGVDNAEVYSGGTRSFEDLMSHKEHLSQEGENFTLIQKFHRSIKGWGLYLAPSILDHSCAPNATVSFLGRTIFVRTLVDMESPLKWNEVRISYIDLMETSEMRQKKLLEQYQFHCDCPRCVSSTRQLMFKTEGSKPCLPKSEALLYCMRCQHCSGRPVYIGPPEPDLSMAEMTGLFYPQHRLMVRIAENLFEANFRFGETLPAFEYGSVCDKAYQEYGAHGPRYLGSFYSRWALVLERMGKAKQAIEVNQKALNILQGSHGRTHSMWIRTKARVDQLLQNK</sequence>
<evidence type="ECO:0000256" key="4">
    <source>
        <dbReference type="PROSITE-ProRule" id="PRU00134"/>
    </source>
</evidence>
<dbReference type="EMBL" id="VCGU01000005">
    <property type="protein sequence ID" value="TRY75782.1"/>
    <property type="molecule type" value="Genomic_DNA"/>
</dbReference>
<organism evidence="6 7">
    <name type="scientific">Tigriopus californicus</name>
    <name type="common">Marine copepod</name>
    <dbReference type="NCBI Taxonomy" id="6832"/>
    <lineage>
        <taxon>Eukaryota</taxon>
        <taxon>Metazoa</taxon>
        <taxon>Ecdysozoa</taxon>
        <taxon>Arthropoda</taxon>
        <taxon>Crustacea</taxon>
        <taxon>Multicrustacea</taxon>
        <taxon>Hexanauplia</taxon>
        <taxon>Copepoda</taxon>
        <taxon>Harpacticoida</taxon>
        <taxon>Harpacticidae</taxon>
        <taxon>Tigriopus</taxon>
    </lineage>
</organism>
<dbReference type="InterPro" id="IPR046341">
    <property type="entry name" value="SET_dom_sf"/>
</dbReference>
<dbReference type="PANTHER" id="PTHR12197">
    <property type="entry name" value="HISTONE-LYSINE N-METHYLTRANSFERASE SMYD"/>
    <property type="match status" value="1"/>
</dbReference>